<evidence type="ECO:0000313" key="3">
    <source>
        <dbReference type="Proteomes" id="UP000037179"/>
    </source>
</evidence>
<dbReference type="AlphaFoldDB" id="A0A0B8ND18"/>
<evidence type="ECO:0000313" key="2">
    <source>
        <dbReference type="EMBL" id="GAP28484.1"/>
    </source>
</evidence>
<dbReference type="Proteomes" id="UP000037179">
    <property type="component" value="Unassembled WGS sequence"/>
</dbReference>
<sequence>MNGRILDVAAVGAVVIAFLAFAMFHSGVAKLLVAWFGLVALGYYNVFVRHDRTLVDAAHGSARPVDHSATLRPAWR</sequence>
<name>A0A0B8ND18_9NOCA</name>
<protein>
    <submittedName>
        <fullName evidence="2">Uncharacterized protein</fullName>
    </submittedName>
</protein>
<organism evidence="2 3">
    <name type="scientific">Nocardia seriolae</name>
    <dbReference type="NCBI Taxonomy" id="37332"/>
    <lineage>
        <taxon>Bacteria</taxon>
        <taxon>Bacillati</taxon>
        <taxon>Actinomycetota</taxon>
        <taxon>Actinomycetes</taxon>
        <taxon>Mycobacteriales</taxon>
        <taxon>Nocardiaceae</taxon>
        <taxon>Nocardia</taxon>
    </lineage>
</organism>
<gene>
    <name evidence="2" type="ORF">NSK11_contig00037-0005</name>
</gene>
<keyword evidence="3" id="KW-1185">Reference proteome</keyword>
<feature type="transmembrane region" description="Helical" evidence="1">
    <location>
        <begin position="5"/>
        <end position="25"/>
    </location>
</feature>
<reference evidence="2 3" key="2">
    <citation type="journal article" date="2016" name="Genome Announc.">
        <title>Draft Genome Sequence of Erythromycin- and Oxytetracycline-Sensitive Nocardia seriolae Strain U-1 (NBRC 110359).</title>
        <authorList>
            <person name="Imajoh M."/>
            <person name="Sukeda M."/>
            <person name="Shimizu M."/>
            <person name="Yamane J."/>
            <person name="Ohnishi K."/>
            <person name="Oshima S."/>
        </authorList>
    </citation>
    <scope>NUCLEOTIDE SEQUENCE [LARGE SCALE GENOMIC DNA]</scope>
    <source>
        <strain evidence="2 3">U-1</strain>
    </source>
</reference>
<keyword evidence="1" id="KW-0472">Membrane</keyword>
<dbReference type="EMBL" id="BBYQ01000037">
    <property type="protein sequence ID" value="GAP28484.1"/>
    <property type="molecule type" value="Genomic_DNA"/>
</dbReference>
<proteinExistence type="predicted"/>
<dbReference type="RefSeq" id="WP_036551719.1">
    <property type="nucleotide sequence ID" value="NZ_AP017900.1"/>
</dbReference>
<accession>A0A0B8ND18</accession>
<evidence type="ECO:0000256" key="1">
    <source>
        <dbReference type="SAM" id="Phobius"/>
    </source>
</evidence>
<feature type="transmembrane region" description="Helical" evidence="1">
    <location>
        <begin position="31"/>
        <end position="48"/>
    </location>
</feature>
<dbReference type="GeneID" id="93373906"/>
<comment type="caution">
    <text evidence="2">The sequence shown here is derived from an EMBL/GenBank/DDBJ whole genome shotgun (WGS) entry which is preliminary data.</text>
</comment>
<keyword evidence="1" id="KW-1133">Transmembrane helix</keyword>
<reference evidence="3" key="1">
    <citation type="submission" date="2015-07" db="EMBL/GenBank/DDBJ databases">
        <title>Nocardia seriolae U-1 whole genome shotgun sequence.</title>
        <authorList>
            <person name="Imajoh M."/>
            <person name="Fukumoto Y."/>
            <person name="Sukeda M."/>
            <person name="Yamane J."/>
            <person name="Yamasaki K."/>
            <person name="Shimizu M."/>
            <person name="Ohnishi K."/>
            <person name="Oshima S."/>
        </authorList>
    </citation>
    <scope>NUCLEOTIDE SEQUENCE [LARGE SCALE GENOMIC DNA]</scope>
    <source>
        <strain evidence="3">U-1</strain>
    </source>
</reference>
<keyword evidence="1" id="KW-0812">Transmembrane</keyword>